<reference evidence="1 2" key="1">
    <citation type="submission" date="2019-03" db="EMBL/GenBank/DDBJ databases">
        <authorList>
            <person name="Li J."/>
        </authorList>
    </citation>
    <scope>NUCLEOTIDE SEQUENCE [LARGE SCALE GENOMIC DNA]</scope>
    <source>
        <strain evidence="1 2">3058</strain>
    </source>
</reference>
<comment type="caution">
    <text evidence="1">The sequence shown here is derived from an EMBL/GenBank/DDBJ whole genome shotgun (WGS) entry which is preliminary data.</text>
</comment>
<organism evidence="1 2">
    <name type="scientific">Paracoccus liaowanqingii</name>
    <dbReference type="NCBI Taxonomy" id="2560053"/>
    <lineage>
        <taxon>Bacteria</taxon>
        <taxon>Pseudomonadati</taxon>
        <taxon>Pseudomonadota</taxon>
        <taxon>Alphaproteobacteria</taxon>
        <taxon>Rhodobacterales</taxon>
        <taxon>Paracoccaceae</taxon>
        <taxon>Paracoccus</taxon>
    </lineage>
</organism>
<protein>
    <submittedName>
        <fullName evidence="1">Uncharacterized protein</fullName>
    </submittedName>
</protein>
<proteinExistence type="predicted"/>
<dbReference type="EMBL" id="SRPG01000105">
    <property type="protein sequence ID" value="TGN59357.1"/>
    <property type="molecule type" value="Genomic_DNA"/>
</dbReference>
<gene>
    <name evidence="1" type="ORF">E4L95_11735</name>
</gene>
<dbReference type="AlphaFoldDB" id="A0A4Z1CA88"/>
<dbReference type="RefSeq" id="WP_135817773.1">
    <property type="nucleotide sequence ID" value="NZ_SRPG01000105.1"/>
</dbReference>
<keyword evidence="2" id="KW-1185">Reference proteome</keyword>
<name>A0A4Z1CA88_9RHOB</name>
<evidence type="ECO:0000313" key="1">
    <source>
        <dbReference type="EMBL" id="TGN59357.1"/>
    </source>
</evidence>
<dbReference type="Proteomes" id="UP000297972">
    <property type="component" value="Unassembled WGS sequence"/>
</dbReference>
<accession>A0A4Z1CA88</accession>
<sequence length="153" mass="16912">MFAQWKQEKATSGLVDEAQALADRLATTKPHFVESHAAAAQFWAASYLADGQDLHDIAKWSKKDVVRFVSAAQVRIAALRKERHYDSSDGLAIWLHTARAVTEPRILPAIREVWQHILKAGPNADSMAEDLIAEADLPPGQGRRIPTGYATED</sequence>
<dbReference type="OrthoDB" id="7772879at2"/>
<evidence type="ECO:0000313" key="2">
    <source>
        <dbReference type="Proteomes" id="UP000297972"/>
    </source>
</evidence>